<reference evidence="9" key="1">
    <citation type="journal article" date="2013" name="Int. J. Syst. Evol. Microbiol.">
        <title>Polycladomyces abyssicola gen. nov., sp. nov., a thermophilic filamentous bacterium isolated from hemipelagic sediment.</title>
        <authorList>
            <person name="Tsubouchi T."/>
            <person name="Shimane Y."/>
            <person name="Mori K."/>
            <person name="Usui K."/>
            <person name="Hiraki T."/>
            <person name="Tame A."/>
            <person name="Uematsu K."/>
            <person name="Maruyama T."/>
            <person name="Hatada Y."/>
        </authorList>
    </citation>
    <scope>NUCLEOTIDE SEQUENCE</scope>
    <source>
        <strain evidence="9">JIR-001</strain>
    </source>
</reference>
<sequence>MNEALFYSMCSGLTMVAGAAMVIVRKKPLSERGLAAALGLSAGALTFVALLHLLPLVWIWGSWPHIMMGSSLGMLWMLLFHRHGSPASFELSEHGMRRVGNVMAVAVILHNIPEGAAIGVGFDLHMETGIALVIALALHNVPEGIGMALPMMAARRPRMMVLAYSLLAAGALPVGTWMGTGWWQDAPDVIAVGLMLAVTVMMGMMVREVVPRAWILDRNWALGGVICGMFLMYTIHVIHG</sequence>
<evidence type="ECO:0000313" key="10">
    <source>
        <dbReference type="Proteomes" id="UP000677436"/>
    </source>
</evidence>
<evidence type="ECO:0000256" key="1">
    <source>
        <dbReference type="ARBA" id="ARBA00004651"/>
    </source>
</evidence>
<evidence type="ECO:0000313" key="9">
    <source>
        <dbReference type="EMBL" id="BCU83273.1"/>
    </source>
</evidence>
<evidence type="ECO:0000256" key="7">
    <source>
        <dbReference type="ARBA" id="ARBA00023136"/>
    </source>
</evidence>
<keyword evidence="3" id="KW-1003">Cell membrane</keyword>
<protein>
    <recommendedName>
        <fullName evidence="11">ZIP family metal transporter</fullName>
    </recommendedName>
</protein>
<dbReference type="GO" id="GO:0005886">
    <property type="term" value="C:plasma membrane"/>
    <property type="evidence" value="ECO:0007669"/>
    <property type="project" value="UniProtKB-SubCell"/>
</dbReference>
<dbReference type="Pfam" id="PF02535">
    <property type="entry name" value="Zip"/>
    <property type="match status" value="1"/>
</dbReference>
<keyword evidence="7 8" id="KW-0472">Membrane</keyword>
<feature type="transmembrane region" description="Helical" evidence="8">
    <location>
        <begin position="36"/>
        <end position="57"/>
    </location>
</feature>
<feature type="transmembrane region" description="Helical" evidence="8">
    <location>
        <begin position="128"/>
        <end position="149"/>
    </location>
</feature>
<keyword evidence="4 8" id="KW-0812">Transmembrane</keyword>
<proteinExistence type="inferred from homology"/>
<evidence type="ECO:0000256" key="2">
    <source>
        <dbReference type="ARBA" id="ARBA00006939"/>
    </source>
</evidence>
<feature type="transmembrane region" description="Helical" evidence="8">
    <location>
        <begin position="6"/>
        <end position="24"/>
    </location>
</feature>
<comment type="similarity">
    <text evidence="2">Belongs to the ZIP transporter (TC 2.A.5) family.</text>
</comment>
<evidence type="ECO:0000256" key="4">
    <source>
        <dbReference type="ARBA" id="ARBA00022692"/>
    </source>
</evidence>
<evidence type="ECO:0000256" key="8">
    <source>
        <dbReference type="SAM" id="Phobius"/>
    </source>
</evidence>
<feature type="transmembrane region" description="Helical" evidence="8">
    <location>
        <begin position="63"/>
        <end position="81"/>
    </location>
</feature>
<organism evidence="9 10">
    <name type="scientific">Polycladomyces abyssicola</name>
    <dbReference type="NCBI Taxonomy" id="1125966"/>
    <lineage>
        <taxon>Bacteria</taxon>
        <taxon>Bacillati</taxon>
        <taxon>Bacillota</taxon>
        <taxon>Bacilli</taxon>
        <taxon>Bacillales</taxon>
        <taxon>Thermoactinomycetaceae</taxon>
        <taxon>Polycladomyces</taxon>
    </lineage>
</organism>
<dbReference type="PANTHER" id="PTHR11040:SF211">
    <property type="entry name" value="ZINC TRANSPORTER ZIP11"/>
    <property type="match status" value="1"/>
</dbReference>
<reference evidence="9" key="2">
    <citation type="journal article" date="2021" name="Microbiol. Resour. Announc.">
        <title>Complete Genome Sequence of Polycladomyces abyssicola JIR-001T, Isolated from Hemipelagic Sediment in Deep Seawater.</title>
        <authorList>
            <person name="Tsubouchi T."/>
            <person name="Kaneko Y."/>
        </authorList>
    </citation>
    <scope>NUCLEOTIDE SEQUENCE</scope>
    <source>
        <strain evidence="9">JIR-001</strain>
    </source>
</reference>
<dbReference type="EMBL" id="AP024601">
    <property type="protein sequence ID" value="BCU83273.1"/>
    <property type="molecule type" value="Genomic_DNA"/>
</dbReference>
<dbReference type="PANTHER" id="PTHR11040">
    <property type="entry name" value="ZINC/IRON TRANSPORTER"/>
    <property type="match status" value="1"/>
</dbReference>
<feature type="transmembrane region" description="Helical" evidence="8">
    <location>
        <begin position="161"/>
        <end position="183"/>
    </location>
</feature>
<accession>A0A8D5UJQ8</accession>
<evidence type="ECO:0000256" key="3">
    <source>
        <dbReference type="ARBA" id="ARBA00022475"/>
    </source>
</evidence>
<dbReference type="InterPro" id="IPR003689">
    <property type="entry name" value="ZIP"/>
</dbReference>
<feature type="transmembrane region" description="Helical" evidence="8">
    <location>
        <begin position="219"/>
        <end position="238"/>
    </location>
</feature>
<evidence type="ECO:0000256" key="6">
    <source>
        <dbReference type="ARBA" id="ARBA00022989"/>
    </source>
</evidence>
<gene>
    <name evidence="9" type="ORF">JIR001_30560</name>
</gene>
<keyword evidence="10" id="KW-1185">Reference proteome</keyword>
<keyword evidence="6 8" id="KW-1133">Transmembrane helix</keyword>
<feature type="transmembrane region" description="Helical" evidence="8">
    <location>
        <begin position="189"/>
        <end position="207"/>
    </location>
</feature>
<dbReference type="KEGG" id="pabs:JIR001_30560"/>
<comment type="subcellular location">
    <subcellularLocation>
        <location evidence="1">Cell membrane</location>
        <topology evidence="1">Multi-pass membrane protein</topology>
    </subcellularLocation>
</comment>
<evidence type="ECO:0000256" key="5">
    <source>
        <dbReference type="ARBA" id="ARBA00022833"/>
    </source>
</evidence>
<keyword evidence="5" id="KW-0862">Zinc</keyword>
<dbReference type="Proteomes" id="UP000677436">
    <property type="component" value="Chromosome"/>
</dbReference>
<feature type="transmembrane region" description="Helical" evidence="8">
    <location>
        <begin position="102"/>
        <end position="122"/>
    </location>
</feature>
<name>A0A8D5UJQ8_9BACL</name>
<dbReference type="AlphaFoldDB" id="A0A8D5UJQ8"/>
<dbReference type="RefSeq" id="WP_212773514.1">
    <property type="nucleotide sequence ID" value="NZ_AP024601.1"/>
</dbReference>
<dbReference type="GO" id="GO:0005385">
    <property type="term" value="F:zinc ion transmembrane transporter activity"/>
    <property type="evidence" value="ECO:0007669"/>
    <property type="project" value="TreeGrafter"/>
</dbReference>
<evidence type="ECO:0008006" key="11">
    <source>
        <dbReference type="Google" id="ProtNLM"/>
    </source>
</evidence>